<protein>
    <submittedName>
        <fullName evidence="2">(Fe-S)-binding protein</fullName>
    </submittedName>
</protein>
<sequence length="259" mass="28648">MNRSNLKIGLFIPCYVDQFYPQVGISTLELLEKLGCTVTFPTNQTCCGQPMANSGFSHLTGACDNLFFDLFSGCDYVVSPSGSCVLHIKEHLKSEGHEAESKVLRKKVYELVEFITDVLEIDSIEAEFPYRVGLHQGCHGQRGLHLSQMSELNAAPYSKPVMLLQKVKGLELIDLDRTDECCGFGGTFCVSEEAVSVKMGKDRVADHIRHDAEYITGSDMSCLMHLGGILKRGHSNVQVKHIAEILNTAVKKQIPEPIL</sequence>
<reference evidence="2 3" key="1">
    <citation type="submission" date="2019-05" db="EMBL/GenBank/DDBJ databases">
        <authorList>
            <person name="Qu J.-H."/>
        </authorList>
    </citation>
    <scope>NUCLEOTIDE SEQUENCE [LARGE SCALE GENOMIC DNA]</scope>
    <source>
        <strain evidence="2 3">T17</strain>
    </source>
</reference>
<gene>
    <name evidence="2" type="ORF">FEN17_08485</name>
</gene>
<dbReference type="GO" id="GO:0005829">
    <property type="term" value="C:cytosol"/>
    <property type="evidence" value="ECO:0007669"/>
    <property type="project" value="TreeGrafter"/>
</dbReference>
<keyword evidence="3" id="KW-1185">Reference proteome</keyword>
<accession>A0A5R9L4W3</accession>
<dbReference type="InterPro" id="IPR004017">
    <property type="entry name" value="Cys_rich_dom"/>
</dbReference>
<dbReference type="Pfam" id="PF02754">
    <property type="entry name" value="CCG"/>
    <property type="match status" value="2"/>
</dbReference>
<feature type="domain" description="Cysteine-rich" evidence="1">
    <location>
        <begin position="9"/>
        <end position="89"/>
    </location>
</feature>
<comment type="caution">
    <text evidence="2">The sequence shown here is derived from an EMBL/GenBank/DDBJ whole genome shotgun (WGS) entry which is preliminary data.</text>
</comment>
<evidence type="ECO:0000313" key="3">
    <source>
        <dbReference type="Proteomes" id="UP000306402"/>
    </source>
</evidence>
<organism evidence="2 3">
    <name type="scientific">Dyadobacter luticola</name>
    <dbReference type="NCBI Taxonomy" id="1979387"/>
    <lineage>
        <taxon>Bacteria</taxon>
        <taxon>Pseudomonadati</taxon>
        <taxon>Bacteroidota</taxon>
        <taxon>Cytophagia</taxon>
        <taxon>Cytophagales</taxon>
        <taxon>Spirosomataceae</taxon>
        <taxon>Dyadobacter</taxon>
    </lineage>
</organism>
<dbReference type="PANTHER" id="PTHR30296:SF0">
    <property type="entry name" value="LACTATE UTILIZATION PROTEIN A"/>
    <property type="match status" value="1"/>
</dbReference>
<name>A0A5R9L4W3_9BACT</name>
<dbReference type="Proteomes" id="UP000306402">
    <property type="component" value="Unassembled WGS sequence"/>
</dbReference>
<evidence type="ECO:0000259" key="1">
    <source>
        <dbReference type="Pfam" id="PF02754"/>
    </source>
</evidence>
<proteinExistence type="predicted"/>
<dbReference type="EMBL" id="VCEJ01000002">
    <property type="protein sequence ID" value="TLV03626.1"/>
    <property type="molecule type" value="Genomic_DNA"/>
</dbReference>
<dbReference type="RefSeq" id="WP_138364836.1">
    <property type="nucleotide sequence ID" value="NZ_VCEJ01000002.1"/>
</dbReference>
<feature type="domain" description="Cysteine-rich" evidence="1">
    <location>
        <begin position="132"/>
        <end position="226"/>
    </location>
</feature>
<dbReference type="OrthoDB" id="9770306at2"/>
<evidence type="ECO:0000313" key="2">
    <source>
        <dbReference type="EMBL" id="TLV03626.1"/>
    </source>
</evidence>
<dbReference type="GO" id="GO:0016491">
    <property type="term" value="F:oxidoreductase activity"/>
    <property type="evidence" value="ECO:0007669"/>
    <property type="project" value="UniProtKB-ARBA"/>
</dbReference>
<dbReference type="AlphaFoldDB" id="A0A5R9L4W3"/>
<dbReference type="PANTHER" id="PTHR30296">
    <property type="entry name" value="UNCHARACTERIZED PROTEIN YKGE"/>
    <property type="match status" value="1"/>
</dbReference>